<sequence length="79" mass="8691">MTNILFNNQKKQSKMKKLIGMKRNFSSLENKKLSNSKIIFGGGTNVRTTSETGPNGNPGNTGDTKMYNDGQHVATLEID</sequence>
<dbReference type="Proteomes" id="UP000278288">
    <property type="component" value="Chromosome"/>
</dbReference>
<accession>A0AAD0YP91</accession>
<protein>
    <submittedName>
        <fullName evidence="2">Grasp-with-spasm system A modified peptide</fullName>
    </submittedName>
</protein>
<evidence type="ECO:0000256" key="1">
    <source>
        <dbReference type="SAM" id="MobiDB-lite"/>
    </source>
</evidence>
<proteinExistence type="predicted"/>
<dbReference type="EMBL" id="CP033923">
    <property type="protein sequence ID" value="AZA92517.1"/>
    <property type="molecule type" value="Genomic_DNA"/>
</dbReference>
<name>A0AAD0YP91_CHRNA</name>
<dbReference type="AlphaFoldDB" id="A0AAD0YP91"/>
<evidence type="ECO:0000313" key="2">
    <source>
        <dbReference type="EMBL" id="AZA92517.1"/>
    </source>
</evidence>
<reference evidence="2 3" key="1">
    <citation type="submission" date="2018-11" db="EMBL/GenBank/DDBJ databases">
        <title>Proposal to divide the Flavobacteriaceae and reorganize its genera based on Amino Acid Identity values calculated from whole genome sequences.</title>
        <authorList>
            <person name="Nicholson A.C."/>
            <person name="Gulvik C.A."/>
            <person name="Whitney A.M."/>
            <person name="Humrighouse B.W."/>
            <person name="Bell M."/>
            <person name="Holmes B."/>
            <person name="Steigerwalt A.G."/>
            <person name="Villarma A."/>
            <person name="Sheth M."/>
            <person name="Batra D."/>
            <person name="Pryor J."/>
            <person name="Bernardet J.-F."/>
            <person name="Hugo C."/>
            <person name="Kampfer P."/>
            <person name="Newman J."/>
            <person name="McQuiston J.R."/>
        </authorList>
    </citation>
    <scope>NUCLEOTIDE SEQUENCE [LARGE SCALE GENOMIC DNA]</scope>
    <source>
        <strain evidence="2 3">G0041</strain>
    </source>
</reference>
<feature type="compositionally biased region" description="Low complexity" evidence="1">
    <location>
        <begin position="52"/>
        <end position="62"/>
    </location>
</feature>
<gene>
    <name evidence="2" type="ORF">EG343_18870</name>
</gene>
<evidence type="ECO:0000313" key="3">
    <source>
        <dbReference type="Proteomes" id="UP000278288"/>
    </source>
</evidence>
<dbReference type="KEGG" id="cnk:EG343_18870"/>
<organism evidence="2 3">
    <name type="scientific">Chryseobacterium nakagawai</name>
    <dbReference type="NCBI Taxonomy" id="1241982"/>
    <lineage>
        <taxon>Bacteria</taxon>
        <taxon>Pseudomonadati</taxon>
        <taxon>Bacteroidota</taxon>
        <taxon>Flavobacteriia</taxon>
        <taxon>Flavobacteriales</taxon>
        <taxon>Weeksellaceae</taxon>
        <taxon>Chryseobacterium group</taxon>
        <taxon>Chryseobacterium</taxon>
    </lineage>
</organism>
<keyword evidence="3" id="KW-1185">Reference proteome</keyword>
<feature type="region of interest" description="Disordered" evidence="1">
    <location>
        <begin position="39"/>
        <end position="67"/>
    </location>
</feature>